<accession>A0A367RKN2</accession>
<proteinExistence type="predicted"/>
<organism evidence="1 2">
    <name type="scientific">Nostoc punctiforme NIES-2108</name>
    <dbReference type="NCBI Taxonomy" id="1356359"/>
    <lineage>
        <taxon>Bacteria</taxon>
        <taxon>Bacillati</taxon>
        <taxon>Cyanobacteriota</taxon>
        <taxon>Cyanophyceae</taxon>
        <taxon>Nostocales</taxon>
        <taxon>Nostocaceae</taxon>
        <taxon>Nostoc</taxon>
    </lineage>
</organism>
<dbReference type="Proteomes" id="UP000252085">
    <property type="component" value="Unassembled WGS sequence"/>
</dbReference>
<dbReference type="EMBL" id="LXQE01000149">
    <property type="protein sequence ID" value="RCJ36273.1"/>
    <property type="molecule type" value="Genomic_DNA"/>
</dbReference>
<dbReference type="AlphaFoldDB" id="A0A367RKN2"/>
<evidence type="ECO:0000313" key="1">
    <source>
        <dbReference type="EMBL" id="RCJ36273.1"/>
    </source>
</evidence>
<gene>
    <name evidence="1" type="ORF">A6769_16330</name>
</gene>
<comment type="caution">
    <text evidence="1">The sequence shown here is derived from an EMBL/GenBank/DDBJ whole genome shotgun (WGS) entry which is preliminary data.</text>
</comment>
<name>A0A367RKN2_NOSPU</name>
<evidence type="ECO:0000313" key="2">
    <source>
        <dbReference type="Proteomes" id="UP000252085"/>
    </source>
</evidence>
<reference evidence="1 2" key="1">
    <citation type="submission" date="2016-04" db="EMBL/GenBank/DDBJ databases">
        <authorList>
            <person name="Evans L.H."/>
            <person name="Alamgir A."/>
            <person name="Owens N."/>
            <person name="Weber N.D."/>
            <person name="Virtaneva K."/>
            <person name="Barbian K."/>
            <person name="Babar A."/>
            <person name="Rosenke K."/>
        </authorList>
    </citation>
    <scope>NUCLEOTIDE SEQUENCE [LARGE SCALE GENOMIC DNA]</scope>
    <source>
        <strain evidence="1">NIES-2108</strain>
    </source>
</reference>
<protein>
    <submittedName>
        <fullName evidence="1">Uncharacterized protein</fullName>
    </submittedName>
</protein>
<sequence length="244" mass="27198">MSYPSKVCLYSWKIVLLITLAGISLPALSENKQLNNDEPQILQTEISDRDLKIIEQLVAIAQRQSSQVQEAKAAMGWSAFTDVLSVEFSPSQTKTNYNLPDVTSESQRSFAIAMTIDPIKLLNIIQQLPIRKTRWHEVKQQKRVAVVQYYLAYLQARQATKIAAYQMQQLALAGAKTERIASMNSQVTLPDRVSLMANPEYVAAATQMLNTNARDRLALEELAACVGLSSQATIKLLEVSNLNN</sequence>